<keyword evidence="5" id="KW-1185">Reference proteome</keyword>
<evidence type="ECO:0000259" key="3">
    <source>
        <dbReference type="Pfam" id="PF14238"/>
    </source>
</evidence>
<protein>
    <recommendedName>
        <fullName evidence="3">DUF4340 domain-containing protein</fullName>
    </recommendedName>
</protein>
<evidence type="ECO:0000313" key="4">
    <source>
        <dbReference type="EMBL" id="GAA0704334.1"/>
    </source>
</evidence>
<feature type="compositionally biased region" description="Low complexity" evidence="1">
    <location>
        <begin position="401"/>
        <end position="414"/>
    </location>
</feature>
<feature type="region of interest" description="Disordered" evidence="1">
    <location>
        <begin position="393"/>
        <end position="414"/>
    </location>
</feature>
<evidence type="ECO:0000313" key="5">
    <source>
        <dbReference type="Proteomes" id="UP001501523"/>
    </source>
</evidence>
<name>A0ABN1IBA9_9GAMM</name>
<sequence length="414" mass="43601">MNKKTLIGLGVAALVALVAAVVLNQTNKPRSENAGEKTAWLAPELRDHVNDVSKIVVTGADNKVLATLERGANGWGLAEKGGYAADTGKLREFLLKLADAKLLEQKTANKDKYAALGVEDVATKDAKGLQVELDGFAQPLKLIVGSTNPRGAGTFVRRAGDAQSWLASGTLTVEKSAADWLKKDLVDIAANRIASATIAHADGKSVRVAKDAEGDANFKVADIPKGREAGSEFSANGLASTLGGMRFDDVVPAKDATAGDKALKARYATFDGLVVDVTVWERDGKDEAQFVASLDAARADKGIAVAQAKAKAEFETAAAAAASAKKDDKSIAEAPVKPLAVSDPVKDREDRLASLNKEVADLNAHFNGWTFVLPAYKYANIDKSIDDLLKPLEEKKPAEGAKNAATRKTTKAGQ</sequence>
<proteinExistence type="predicted"/>
<evidence type="ECO:0000256" key="2">
    <source>
        <dbReference type="SAM" id="SignalP"/>
    </source>
</evidence>
<dbReference type="InterPro" id="IPR025641">
    <property type="entry name" value="DUF4340"/>
</dbReference>
<dbReference type="Proteomes" id="UP001501523">
    <property type="component" value="Unassembled WGS sequence"/>
</dbReference>
<dbReference type="Pfam" id="PF14238">
    <property type="entry name" value="DUF4340"/>
    <property type="match status" value="1"/>
</dbReference>
<dbReference type="RefSeq" id="WP_343786049.1">
    <property type="nucleotide sequence ID" value="NZ_BAAAEU010000001.1"/>
</dbReference>
<reference evidence="4 5" key="1">
    <citation type="journal article" date="2019" name="Int. J. Syst. Evol. Microbiol.">
        <title>The Global Catalogue of Microorganisms (GCM) 10K type strain sequencing project: providing services to taxonomists for standard genome sequencing and annotation.</title>
        <authorList>
            <consortium name="The Broad Institute Genomics Platform"/>
            <consortium name="The Broad Institute Genome Sequencing Center for Infectious Disease"/>
            <person name="Wu L."/>
            <person name="Ma J."/>
        </authorList>
    </citation>
    <scope>NUCLEOTIDE SEQUENCE [LARGE SCALE GENOMIC DNA]</scope>
    <source>
        <strain evidence="4 5">JCM 15421</strain>
    </source>
</reference>
<dbReference type="EMBL" id="BAAAEU010000001">
    <property type="protein sequence ID" value="GAA0704334.1"/>
    <property type="molecule type" value="Genomic_DNA"/>
</dbReference>
<feature type="signal peptide" evidence="2">
    <location>
        <begin position="1"/>
        <end position="24"/>
    </location>
</feature>
<keyword evidence="2" id="KW-0732">Signal</keyword>
<comment type="caution">
    <text evidence="4">The sequence shown here is derived from an EMBL/GenBank/DDBJ whole genome shotgun (WGS) entry which is preliminary data.</text>
</comment>
<organism evidence="4 5">
    <name type="scientific">Dokdonella soli</name>
    <dbReference type="NCBI Taxonomy" id="529810"/>
    <lineage>
        <taxon>Bacteria</taxon>
        <taxon>Pseudomonadati</taxon>
        <taxon>Pseudomonadota</taxon>
        <taxon>Gammaproteobacteria</taxon>
        <taxon>Lysobacterales</taxon>
        <taxon>Rhodanobacteraceae</taxon>
        <taxon>Dokdonella</taxon>
    </lineage>
</organism>
<evidence type="ECO:0000256" key="1">
    <source>
        <dbReference type="SAM" id="MobiDB-lite"/>
    </source>
</evidence>
<feature type="domain" description="DUF4340" evidence="3">
    <location>
        <begin position="75"/>
        <end position="256"/>
    </location>
</feature>
<accession>A0ABN1IBA9</accession>
<feature type="chain" id="PRO_5047080501" description="DUF4340 domain-containing protein" evidence="2">
    <location>
        <begin position="25"/>
        <end position="414"/>
    </location>
</feature>
<gene>
    <name evidence="4" type="ORF">GCM10009105_01100</name>
</gene>